<gene>
    <name evidence="4" type="ORF">ACFSFW_13905</name>
</gene>
<comment type="caution">
    <text evidence="4">The sequence shown here is derived from an EMBL/GenBank/DDBJ whole genome shotgun (WGS) entry which is preliminary data.</text>
</comment>
<feature type="domain" description="YhaN AAA" evidence="3">
    <location>
        <begin position="1"/>
        <end position="202"/>
    </location>
</feature>
<protein>
    <submittedName>
        <fullName evidence="4">AAA family ATPase</fullName>
    </submittedName>
</protein>
<keyword evidence="2" id="KW-0472">Membrane</keyword>
<feature type="coiled-coil region" evidence="1">
    <location>
        <begin position="198"/>
        <end position="228"/>
    </location>
</feature>
<dbReference type="Proteomes" id="UP001597227">
    <property type="component" value="Unassembled WGS sequence"/>
</dbReference>
<evidence type="ECO:0000313" key="4">
    <source>
        <dbReference type="EMBL" id="MFD1779755.1"/>
    </source>
</evidence>
<dbReference type="InterPro" id="IPR027417">
    <property type="entry name" value="P-loop_NTPase"/>
</dbReference>
<feature type="coiled-coil region" evidence="1">
    <location>
        <begin position="401"/>
        <end position="461"/>
    </location>
</feature>
<keyword evidence="5" id="KW-1185">Reference proteome</keyword>
<feature type="coiled-coil region" evidence="1">
    <location>
        <begin position="330"/>
        <end position="364"/>
    </location>
</feature>
<feature type="transmembrane region" description="Helical" evidence="2">
    <location>
        <begin position="476"/>
        <end position="494"/>
    </location>
</feature>
<evidence type="ECO:0000313" key="5">
    <source>
        <dbReference type="Proteomes" id="UP001597227"/>
    </source>
</evidence>
<proteinExistence type="predicted"/>
<name>A0ABW4MRY3_9BACI</name>
<organism evidence="4 5">
    <name type="scientific">Fredinandcohnia salidurans</name>
    <dbReference type="NCBI Taxonomy" id="2595041"/>
    <lineage>
        <taxon>Bacteria</taxon>
        <taxon>Bacillati</taxon>
        <taxon>Bacillota</taxon>
        <taxon>Bacilli</taxon>
        <taxon>Bacillales</taxon>
        <taxon>Bacillaceae</taxon>
        <taxon>Fredinandcohnia</taxon>
    </lineage>
</organism>
<dbReference type="PANTHER" id="PTHR41259:SF1">
    <property type="entry name" value="DOUBLE-STRAND BREAK REPAIR RAD50 ATPASE, PUTATIVE-RELATED"/>
    <property type="match status" value="1"/>
</dbReference>
<keyword evidence="2" id="KW-1133">Transmembrane helix</keyword>
<dbReference type="Pfam" id="PF13514">
    <property type="entry name" value="AAA_27"/>
    <property type="match status" value="1"/>
</dbReference>
<feature type="transmembrane region" description="Helical" evidence="2">
    <location>
        <begin position="500"/>
        <end position="517"/>
    </location>
</feature>
<dbReference type="Gene3D" id="3.40.50.300">
    <property type="entry name" value="P-loop containing nucleotide triphosphate hydrolases"/>
    <property type="match status" value="2"/>
</dbReference>
<accession>A0ABW4MRY3</accession>
<dbReference type="PANTHER" id="PTHR41259">
    <property type="entry name" value="DOUBLE-STRAND BREAK REPAIR RAD50 ATPASE, PUTATIVE-RELATED"/>
    <property type="match status" value="1"/>
</dbReference>
<feature type="coiled-coil region" evidence="1">
    <location>
        <begin position="638"/>
        <end position="803"/>
    </location>
</feature>
<dbReference type="EMBL" id="JBHUEK010000022">
    <property type="protein sequence ID" value="MFD1779755.1"/>
    <property type="molecule type" value="Genomic_DNA"/>
</dbReference>
<evidence type="ECO:0000256" key="2">
    <source>
        <dbReference type="SAM" id="Phobius"/>
    </source>
</evidence>
<keyword evidence="1" id="KW-0175">Coiled coil</keyword>
<reference evidence="5" key="1">
    <citation type="journal article" date="2019" name="Int. J. Syst. Evol. Microbiol.">
        <title>The Global Catalogue of Microorganisms (GCM) 10K type strain sequencing project: providing services to taxonomists for standard genome sequencing and annotation.</title>
        <authorList>
            <consortium name="The Broad Institute Genomics Platform"/>
            <consortium name="The Broad Institute Genome Sequencing Center for Infectious Disease"/>
            <person name="Wu L."/>
            <person name="Ma J."/>
        </authorList>
    </citation>
    <scope>NUCLEOTIDE SEQUENCE [LARGE SCALE GENOMIC DNA]</scope>
    <source>
        <strain evidence="5">CCUG 15531</strain>
    </source>
</reference>
<keyword evidence="2" id="KW-0812">Transmembrane</keyword>
<evidence type="ECO:0000256" key="1">
    <source>
        <dbReference type="SAM" id="Coils"/>
    </source>
</evidence>
<dbReference type="RefSeq" id="WP_388039134.1">
    <property type="nucleotide sequence ID" value="NZ_JBHUEK010000022.1"/>
</dbReference>
<dbReference type="InterPro" id="IPR038734">
    <property type="entry name" value="YhaN_AAA"/>
</dbReference>
<evidence type="ECO:0000259" key="3">
    <source>
        <dbReference type="Pfam" id="PF13514"/>
    </source>
</evidence>
<sequence>MKIIGVQVYGYGKLDNLELGNLSPNIQVFFGQNEAGKSTLMSFIHSVIFGFPTKQQNEQRYIPKTGTKYGGKLILQTDEYGTIMIERLPGKAAGDVSVYMPDGTVKGEEFISELFQGMDKNLFQNVYSFNIHGLQGVHNLKSEDVGRFLFSAGTVGTDALLELQNKLVKEMDGLYKPKGKNPPLNMELSGLKEEHAKVTRWQEKNSEYESLLNEQQQIEKELVSYDSQIHSIKQKIQESEKLQSIQPIVEEYQTLQNRLQSLPAFEPYPEDGLKRLEQLHAQIKPYQAQLTAINGQILEWNKENSEIRFAKQYIENEQRILELVENKSLFTEKENRFQLVSKELQEIEDELNQLIDRINFTLTETDVLKLNLGITAKDMFSEIVSETVRHRQKKHFLDNNFTQVKEALDLSEQKLSDLKQQLLPEDQRKRYEKKKSQYTSKDNLESEKLLIEEEVKRIDQKIQGMTARESENKHKYTRLFYGIGFTLLIISIYFYVTKEWIIGGILTVLGVLMWPVGKTVTSQMSSSFINEFQEDRERLLKKLEAIKEQLTHSNYSDQEELTAILIRDTHARQQIEIEKASHLQNERALDKVFKDFEEWEKSEYALEEKATNIKKTYGLPMQISNERLLDAFQILEAIKEKVLNKQKLTEAKVKLQNEISNFQSKIYTVAKQINIEDQSSIKVDQMAIRLQEEKKKYEQLLQIDAKIKDSEEQILKLSMEIEHLQKEIQVLWDIAKVSDEEEFRAKGQANDTARELKERMNLLLAQLERFGELVKSCNIETNYEVLIEEMSAEITRLQAIEKERQGQLSAINHRIQELEEGGTYADLLHSYEASNSLVKNYAKNWATLAVAKDILAKTVDHYRTLRLPKVIKRAEHYFSILTDKKYKRIYIDNEIDGFIVENDKGVRYKPNELSQATSEQLYIALRFSLANTMHPSQSFPFIIDDSFVNFDSGRLSNAISLIKELSRENQVLLFTCHQHVLEGFGEVKPIILGNEGIIENHKSML</sequence>
<dbReference type="SUPFAM" id="SSF52540">
    <property type="entry name" value="P-loop containing nucleoside triphosphate hydrolases"/>
    <property type="match status" value="1"/>
</dbReference>